<sequence>WRFPLGQNFGRGQKVEYDVNDANWTAIIEYWFNENKKYKFGKIGFDYQTSGHYTQLIWADTEYIGCGFNSHSNGDEESVYEVEEIYVCHYGPRGNLLGRFPYESAPKNVIRSDNAEDYLYY</sequence>
<dbReference type="InterPro" id="IPR035940">
    <property type="entry name" value="CAP_sf"/>
</dbReference>
<organism evidence="4 5">
    <name type="scientific">Oryctes borbonicus</name>
    <dbReference type="NCBI Taxonomy" id="1629725"/>
    <lineage>
        <taxon>Eukaryota</taxon>
        <taxon>Metazoa</taxon>
        <taxon>Ecdysozoa</taxon>
        <taxon>Arthropoda</taxon>
        <taxon>Hexapoda</taxon>
        <taxon>Insecta</taxon>
        <taxon>Pterygota</taxon>
        <taxon>Neoptera</taxon>
        <taxon>Endopterygota</taxon>
        <taxon>Coleoptera</taxon>
        <taxon>Polyphaga</taxon>
        <taxon>Scarabaeiformia</taxon>
        <taxon>Scarabaeidae</taxon>
        <taxon>Dynastinae</taxon>
        <taxon>Oryctes</taxon>
    </lineage>
</organism>
<dbReference type="PRINTS" id="PR00838">
    <property type="entry name" value="V5ALLERGEN"/>
</dbReference>
<dbReference type="Pfam" id="PF00188">
    <property type="entry name" value="CAP"/>
    <property type="match status" value="1"/>
</dbReference>
<dbReference type="PANTHER" id="PTHR10334">
    <property type="entry name" value="CYSTEINE-RICH SECRETORY PROTEIN-RELATED"/>
    <property type="match status" value="1"/>
</dbReference>
<comment type="subcellular location">
    <subcellularLocation>
        <location evidence="1">Secreted</location>
    </subcellularLocation>
</comment>
<dbReference type="PRINTS" id="PR00837">
    <property type="entry name" value="V5TPXLIKE"/>
</dbReference>
<protein>
    <recommendedName>
        <fullName evidence="3">SCP domain-containing protein</fullName>
    </recommendedName>
</protein>
<evidence type="ECO:0000259" key="3">
    <source>
        <dbReference type="SMART" id="SM00198"/>
    </source>
</evidence>
<dbReference type="CDD" id="cd05380">
    <property type="entry name" value="CAP_euk"/>
    <property type="match status" value="1"/>
</dbReference>
<evidence type="ECO:0000313" key="4">
    <source>
        <dbReference type="EMBL" id="KRT86192.1"/>
    </source>
</evidence>
<evidence type="ECO:0000313" key="5">
    <source>
        <dbReference type="Proteomes" id="UP000051574"/>
    </source>
</evidence>
<feature type="domain" description="SCP" evidence="3">
    <location>
        <begin position="2"/>
        <end position="98"/>
    </location>
</feature>
<accession>A0A0T6BFT1</accession>
<name>A0A0T6BFT1_9SCAR</name>
<proteinExistence type="predicted"/>
<dbReference type="Proteomes" id="UP000051574">
    <property type="component" value="Unassembled WGS sequence"/>
</dbReference>
<dbReference type="PROSITE" id="PS01009">
    <property type="entry name" value="CRISP_1"/>
    <property type="match status" value="1"/>
</dbReference>
<dbReference type="InterPro" id="IPR001283">
    <property type="entry name" value="CRISP-related"/>
</dbReference>
<dbReference type="Gene3D" id="3.40.33.10">
    <property type="entry name" value="CAP"/>
    <property type="match status" value="1"/>
</dbReference>
<dbReference type="GO" id="GO:0005576">
    <property type="term" value="C:extracellular region"/>
    <property type="evidence" value="ECO:0007669"/>
    <property type="project" value="UniProtKB-SubCell"/>
</dbReference>
<dbReference type="InterPro" id="IPR014044">
    <property type="entry name" value="CAP_dom"/>
</dbReference>
<evidence type="ECO:0000256" key="1">
    <source>
        <dbReference type="ARBA" id="ARBA00004613"/>
    </source>
</evidence>
<reference evidence="4 5" key="1">
    <citation type="submission" date="2015-09" db="EMBL/GenBank/DDBJ databases">
        <title>Draft genome of the scarab beetle Oryctes borbonicus.</title>
        <authorList>
            <person name="Meyer J.M."/>
            <person name="Markov G.V."/>
            <person name="Baskaran P."/>
            <person name="Herrmann M."/>
            <person name="Sommer R.J."/>
            <person name="Roedelsperger C."/>
        </authorList>
    </citation>
    <scope>NUCLEOTIDE SEQUENCE [LARGE SCALE GENOMIC DNA]</scope>
    <source>
        <strain evidence="4">OB123</strain>
        <tissue evidence="4">Whole animal</tissue>
    </source>
</reference>
<dbReference type="EMBL" id="LJIG01000748">
    <property type="protein sequence ID" value="KRT86192.1"/>
    <property type="molecule type" value="Genomic_DNA"/>
</dbReference>
<dbReference type="AlphaFoldDB" id="A0A0T6BFT1"/>
<dbReference type="PROSITE" id="PS01010">
    <property type="entry name" value="CRISP_2"/>
    <property type="match status" value="1"/>
</dbReference>
<dbReference type="InterPro" id="IPR018244">
    <property type="entry name" value="Allrgn_V5/Tpx1_CS"/>
</dbReference>
<dbReference type="SUPFAM" id="SSF55797">
    <property type="entry name" value="PR-1-like"/>
    <property type="match status" value="1"/>
</dbReference>
<keyword evidence="5" id="KW-1185">Reference proteome</keyword>
<keyword evidence="2" id="KW-0964">Secreted</keyword>
<dbReference type="InterPro" id="IPR002413">
    <property type="entry name" value="V5_allergen-like"/>
</dbReference>
<dbReference type="SMART" id="SM00198">
    <property type="entry name" value="SCP"/>
    <property type="match status" value="1"/>
</dbReference>
<comment type="caution">
    <text evidence="4">The sequence shown here is derived from an EMBL/GenBank/DDBJ whole genome shotgun (WGS) entry which is preliminary data.</text>
</comment>
<gene>
    <name evidence="4" type="ORF">AMK59_384</name>
</gene>
<evidence type="ECO:0000256" key="2">
    <source>
        <dbReference type="ARBA" id="ARBA00022525"/>
    </source>
</evidence>
<dbReference type="OrthoDB" id="414826at2759"/>
<feature type="non-terminal residue" evidence="4">
    <location>
        <position position="1"/>
    </location>
</feature>